<dbReference type="InterPro" id="IPR005801">
    <property type="entry name" value="ADC_synthase"/>
</dbReference>
<dbReference type="GO" id="GO:0046820">
    <property type="term" value="F:4-amino-4-deoxychorismate synthase activity"/>
    <property type="evidence" value="ECO:0007669"/>
    <property type="project" value="TreeGrafter"/>
</dbReference>
<dbReference type="AlphaFoldDB" id="A0A1E8CHN4"/>
<dbReference type="STRING" id="1524254.PHACT_01295"/>
<dbReference type="PANTHER" id="PTHR11236">
    <property type="entry name" value="AMINOBENZOATE/ANTHRANILATE SYNTHASE"/>
    <property type="match status" value="1"/>
</dbReference>
<dbReference type="NCBIfam" id="TIGR00553">
    <property type="entry name" value="pabB"/>
    <property type="match status" value="1"/>
</dbReference>
<gene>
    <name evidence="3" type="ORF">PHACT_01295</name>
</gene>
<sequence>MAELILQTLPYQRDSHDLIHCIGALPGAVCLDSGLGQQPESRYDILTALPSKQLRLHKIDDANVIEHRQGAKACWQPLSDQSCIFTAADSLLQHDRPSDSVIAELSDLPFCGGVLACFGYDAAGNTPCRDERSDVDDCHELGEVLSQAPTASCGLYQWAVVVDHECGTTSLFVLPACPDVIRRQVMQTLCELNGPDGPGLHDKNPHDTDKHTDQDFILHGAFQPQLTADQYSAAFDRLKAYIVAGDCYQANLAIPFVGRFCGEPLQAYLRLRQGSRSPFSAFFDTGDAQVLSLSPERFVSVNEREVVTQPIKGTRKRSLDPKIDKQRSDELQNSEKDRAENLMIVDLLRNDLGSLCETGSVQTRELFKLHSFSQVHHLISTITGILPKGVSAFALLKRCFPGGSITGAPKIRAMQIIAELEPLPRSVYCGSVMYCDYRGRMDSSISIRTLLCYQGHIFCWGGGGIVSDSEMAREYQEAYDKVSALMALVSAQPDS</sequence>
<dbReference type="Gene3D" id="3.60.120.10">
    <property type="entry name" value="Anthranilate synthase"/>
    <property type="match status" value="1"/>
</dbReference>
<reference evidence="4" key="1">
    <citation type="submission" date="2016-07" db="EMBL/GenBank/DDBJ databases">
        <authorList>
            <person name="Florea S."/>
            <person name="Webb J.S."/>
            <person name="Jaromczyk J."/>
            <person name="Schardl C.L."/>
        </authorList>
    </citation>
    <scope>NUCLEOTIDE SEQUENCE [LARGE SCALE GENOMIC DNA]</scope>
    <source>
        <strain evidence="4">KCTC 42131</strain>
    </source>
</reference>
<proteinExistence type="predicted"/>
<dbReference type="InterPro" id="IPR019999">
    <property type="entry name" value="Anth_synth_I-like"/>
</dbReference>
<dbReference type="PRINTS" id="PR00095">
    <property type="entry name" value="ANTSNTHASEI"/>
</dbReference>
<dbReference type="OrthoDB" id="9803598at2"/>
<protein>
    <submittedName>
        <fullName evidence="3">Aminodeoxychorismate synthase, component I</fullName>
    </submittedName>
</protein>
<evidence type="ECO:0000259" key="2">
    <source>
        <dbReference type="Pfam" id="PF00425"/>
    </source>
</evidence>
<dbReference type="InterPro" id="IPR005802">
    <property type="entry name" value="ADC_synth_comp_1"/>
</dbReference>
<dbReference type="Proteomes" id="UP000175669">
    <property type="component" value="Unassembled WGS sequence"/>
</dbReference>
<organism evidence="3 4">
    <name type="scientific">Pseudohongiella acticola</name>
    <dbReference type="NCBI Taxonomy" id="1524254"/>
    <lineage>
        <taxon>Bacteria</taxon>
        <taxon>Pseudomonadati</taxon>
        <taxon>Pseudomonadota</taxon>
        <taxon>Gammaproteobacteria</taxon>
        <taxon>Pseudomonadales</taxon>
        <taxon>Pseudohongiellaceae</taxon>
        <taxon>Pseudohongiella</taxon>
    </lineage>
</organism>
<dbReference type="SUPFAM" id="SSF56322">
    <property type="entry name" value="ADC synthase"/>
    <property type="match status" value="1"/>
</dbReference>
<evidence type="ECO:0000256" key="1">
    <source>
        <dbReference type="SAM" id="MobiDB-lite"/>
    </source>
</evidence>
<dbReference type="Pfam" id="PF00425">
    <property type="entry name" value="Chorismate_bind"/>
    <property type="match status" value="1"/>
</dbReference>
<name>A0A1E8CHN4_9GAMM</name>
<feature type="region of interest" description="Disordered" evidence="1">
    <location>
        <begin position="312"/>
        <end position="335"/>
    </location>
</feature>
<dbReference type="PANTHER" id="PTHR11236:SF50">
    <property type="entry name" value="AMINODEOXYCHORISMATE SYNTHASE COMPONENT 1"/>
    <property type="match status" value="1"/>
</dbReference>
<dbReference type="GO" id="GO:0009396">
    <property type="term" value="P:folic acid-containing compound biosynthetic process"/>
    <property type="evidence" value="ECO:0007669"/>
    <property type="project" value="InterPro"/>
</dbReference>
<feature type="compositionally biased region" description="Basic and acidic residues" evidence="1">
    <location>
        <begin position="317"/>
        <end position="335"/>
    </location>
</feature>
<dbReference type="GO" id="GO:0000162">
    <property type="term" value="P:L-tryptophan biosynthetic process"/>
    <property type="evidence" value="ECO:0007669"/>
    <property type="project" value="TreeGrafter"/>
</dbReference>
<dbReference type="RefSeq" id="WP_070115568.1">
    <property type="nucleotide sequence ID" value="NZ_MASR01000001.1"/>
</dbReference>
<keyword evidence="4" id="KW-1185">Reference proteome</keyword>
<evidence type="ECO:0000313" key="4">
    <source>
        <dbReference type="Proteomes" id="UP000175669"/>
    </source>
</evidence>
<evidence type="ECO:0000313" key="3">
    <source>
        <dbReference type="EMBL" id="OFE11944.1"/>
    </source>
</evidence>
<comment type="caution">
    <text evidence="3">The sequence shown here is derived from an EMBL/GenBank/DDBJ whole genome shotgun (WGS) entry which is preliminary data.</text>
</comment>
<dbReference type="InterPro" id="IPR015890">
    <property type="entry name" value="Chorismate_C"/>
</dbReference>
<accession>A0A1E8CHN4</accession>
<feature type="domain" description="Chorismate-utilising enzyme C-terminal" evidence="2">
    <location>
        <begin position="229"/>
        <end position="481"/>
    </location>
</feature>
<dbReference type="EMBL" id="MASR01000001">
    <property type="protein sequence ID" value="OFE11944.1"/>
    <property type="molecule type" value="Genomic_DNA"/>
</dbReference>